<accession>A0AAN8ZXQ7</accession>
<gene>
    <name evidence="1" type="ORF">SK128_002106</name>
</gene>
<evidence type="ECO:0000313" key="2">
    <source>
        <dbReference type="Proteomes" id="UP001381693"/>
    </source>
</evidence>
<proteinExistence type="predicted"/>
<organism evidence="1 2">
    <name type="scientific">Halocaridina rubra</name>
    <name type="common">Hawaiian red shrimp</name>
    <dbReference type="NCBI Taxonomy" id="373956"/>
    <lineage>
        <taxon>Eukaryota</taxon>
        <taxon>Metazoa</taxon>
        <taxon>Ecdysozoa</taxon>
        <taxon>Arthropoda</taxon>
        <taxon>Crustacea</taxon>
        <taxon>Multicrustacea</taxon>
        <taxon>Malacostraca</taxon>
        <taxon>Eumalacostraca</taxon>
        <taxon>Eucarida</taxon>
        <taxon>Decapoda</taxon>
        <taxon>Pleocyemata</taxon>
        <taxon>Caridea</taxon>
        <taxon>Atyoidea</taxon>
        <taxon>Atyidae</taxon>
        <taxon>Halocaridina</taxon>
    </lineage>
</organism>
<dbReference type="AlphaFoldDB" id="A0AAN8ZXQ7"/>
<evidence type="ECO:0000313" key="1">
    <source>
        <dbReference type="EMBL" id="KAK7072456.1"/>
    </source>
</evidence>
<dbReference type="EMBL" id="JAXCGZ010013475">
    <property type="protein sequence ID" value="KAK7072456.1"/>
    <property type="molecule type" value="Genomic_DNA"/>
</dbReference>
<sequence>MTGSLLEIGYKRRRENRAFATVSVTSIIALRVKELRMSLVHQPLLWASRTLLLIRPILPPRTPYPSPYPPLTAAASNRVYSAVAILQVRVESYIGFEIAKAYA</sequence>
<comment type="caution">
    <text evidence="1">The sequence shown here is derived from an EMBL/GenBank/DDBJ whole genome shotgun (WGS) entry which is preliminary data.</text>
</comment>
<dbReference type="Proteomes" id="UP001381693">
    <property type="component" value="Unassembled WGS sequence"/>
</dbReference>
<reference evidence="1 2" key="1">
    <citation type="submission" date="2023-11" db="EMBL/GenBank/DDBJ databases">
        <title>Halocaridina rubra genome assembly.</title>
        <authorList>
            <person name="Smith C."/>
        </authorList>
    </citation>
    <scope>NUCLEOTIDE SEQUENCE [LARGE SCALE GENOMIC DNA]</scope>
    <source>
        <strain evidence="1">EP-1</strain>
        <tissue evidence="1">Whole</tissue>
    </source>
</reference>
<keyword evidence="2" id="KW-1185">Reference proteome</keyword>
<name>A0AAN8ZXQ7_HALRR</name>
<protein>
    <submittedName>
        <fullName evidence="1">Uncharacterized protein</fullName>
    </submittedName>
</protein>